<dbReference type="InterPro" id="IPR041426">
    <property type="entry name" value="Mos1_HTH"/>
</dbReference>
<accession>A0A087TEN1</accession>
<name>A0A087TEN1_STEMI</name>
<dbReference type="OrthoDB" id="6418330at2759"/>
<reference evidence="3 4" key="1">
    <citation type="submission" date="2013-11" db="EMBL/GenBank/DDBJ databases">
        <title>Genome sequencing of Stegodyphus mimosarum.</title>
        <authorList>
            <person name="Bechsgaard J."/>
        </authorList>
    </citation>
    <scope>NUCLEOTIDE SEQUENCE [LARGE SCALE GENOMIC DNA]</scope>
</reference>
<sequence length="254" mass="29182">MARRLEKWSHIEVRAVIRFLWAKNVAASEIHRQIVEVYGDKAMSRQQVAKWSRSYQAGREDVENRNMEASGRPSSSRTDIDTARVEEIIEGDRRVTVREIASELDLSYGNVQRIVTDKLRYSKVRARWVPRVLSAEHKATRMMCSLTFLQRYHSDGQHFIDRIVTGDETWLHHFTPISKRATMEWKHAGSQMRKKFKVSPSAGKVMATVFWDTTGVILIENLLPAGKTCSPQGMHAPFTLLKINLIGGHTTLMY</sequence>
<dbReference type="Proteomes" id="UP000054359">
    <property type="component" value="Unassembled WGS sequence"/>
</dbReference>
<feature type="region of interest" description="Disordered" evidence="1">
    <location>
        <begin position="60"/>
        <end position="79"/>
    </location>
</feature>
<dbReference type="Pfam" id="PF01359">
    <property type="entry name" value="Transposase_1"/>
    <property type="match status" value="1"/>
</dbReference>
<dbReference type="GO" id="GO:0003676">
    <property type="term" value="F:nucleic acid binding"/>
    <property type="evidence" value="ECO:0007669"/>
    <property type="project" value="InterPro"/>
</dbReference>
<feature type="non-terminal residue" evidence="3">
    <location>
        <position position="254"/>
    </location>
</feature>
<protein>
    <submittedName>
        <fullName evidence="3">Histone-lysine N-methyltransferase SETMAR</fullName>
    </submittedName>
</protein>
<keyword evidence="3" id="KW-0808">Transferase</keyword>
<dbReference type="InterPro" id="IPR052709">
    <property type="entry name" value="Transposase-MT_Hybrid"/>
</dbReference>
<proteinExistence type="predicted"/>
<keyword evidence="3" id="KW-0489">Methyltransferase</keyword>
<dbReference type="Gene3D" id="3.30.420.10">
    <property type="entry name" value="Ribonuclease H-like superfamily/Ribonuclease H"/>
    <property type="match status" value="1"/>
</dbReference>
<dbReference type="Pfam" id="PF17906">
    <property type="entry name" value="HTH_48"/>
    <property type="match status" value="1"/>
</dbReference>
<dbReference type="PANTHER" id="PTHR46060:SF1">
    <property type="entry name" value="MARINER MOS1 TRANSPOSASE-LIKE PROTEIN"/>
    <property type="match status" value="1"/>
</dbReference>
<organism evidence="3 4">
    <name type="scientific">Stegodyphus mimosarum</name>
    <name type="common">African social velvet spider</name>
    <dbReference type="NCBI Taxonomy" id="407821"/>
    <lineage>
        <taxon>Eukaryota</taxon>
        <taxon>Metazoa</taxon>
        <taxon>Ecdysozoa</taxon>
        <taxon>Arthropoda</taxon>
        <taxon>Chelicerata</taxon>
        <taxon>Arachnida</taxon>
        <taxon>Araneae</taxon>
        <taxon>Araneomorphae</taxon>
        <taxon>Entelegynae</taxon>
        <taxon>Eresoidea</taxon>
        <taxon>Eresidae</taxon>
        <taxon>Stegodyphus</taxon>
    </lineage>
</organism>
<evidence type="ECO:0000313" key="3">
    <source>
        <dbReference type="EMBL" id="KFM63570.1"/>
    </source>
</evidence>
<gene>
    <name evidence="3" type="ORF">X975_15074</name>
</gene>
<dbReference type="OMA" id="YIALLEH"/>
<dbReference type="InterPro" id="IPR036397">
    <property type="entry name" value="RNaseH_sf"/>
</dbReference>
<evidence type="ECO:0000256" key="1">
    <source>
        <dbReference type="SAM" id="MobiDB-lite"/>
    </source>
</evidence>
<dbReference type="InterPro" id="IPR001888">
    <property type="entry name" value="Transposase_1"/>
</dbReference>
<dbReference type="Gene3D" id="1.10.10.1450">
    <property type="match status" value="1"/>
</dbReference>
<dbReference type="GO" id="GO:0008168">
    <property type="term" value="F:methyltransferase activity"/>
    <property type="evidence" value="ECO:0007669"/>
    <property type="project" value="UniProtKB-KW"/>
</dbReference>
<dbReference type="GO" id="GO:0032259">
    <property type="term" value="P:methylation"/>
    <property type="evidence" value="ECO:0007669"/>
    <property type="project" value="UniProtKB-KW"/>
</dbReference>
<dbReference type="PANTHER" id="PTHR46060">
    <property type="entry name" value="MARINER MOS1 TRANSPOSASE-LIKE PROTEIN"/>
    <property type="match status" value="1"/>
</dbReference>
<keyword evidence="4" id="KW-1185">Reference proteome</keyword>
<dbReference type="EMBL" id="KK114874">
    <property type="protein sequence ID" value="KFM63570.1"/>
    <property type="molecule type" value="Genomic_DNA"/>
</dbReference>
<evidence type="ECO:0000259" key="2">
    <source>
        <dbReference type="Pfam" id="PF17906"/>
    </source>
</evidence>
<dbReference type="AlphaFoldDB" id="A0A087TEN1"/>
<feature type="domain" description="Mos1 transposase HTH" evidence="2">
    <location>
        <begin position="11"/>
        <end position="58"/>
    </location>
</feature>
<evidence type="ECO:0000313" key="4">
    <source>
        <dbReference type="Proteomes" id="UP000054359"/>
    </source>
</evidence>
<dbReference type="STRING" id="407821.A0A087TEN1"/>